<dbReference type="InterPro" id="IPR043129">
    <property type="entry name" value="ATPase_NBD"/>
</dbReference>
<accession>A0ABY7QB85</accession>
<keyword evidence="5" id="KW-0346">Stress response</keyword>
<keyword evidence="6" id="KW-0143">Chaperone</keyword>
<dbReference type="Pfam" id="PF00012">
    <property type="entry name" value="HSP70"/>
    <property type="match status" value="2"/>
</dbReference>
<evidence type="ECO:0000256" key="1">
    <source>
        <dbReference type="ARBA" id="ARBA00007381"/>
    </source>
</evidence>
<dbReference type="InterPro" id="IPR018181">
    <property type="entry name" value="Heat_shock_70_CS"/>
</dbReference>
<evidence type="ECO:0000256" key="2">
    <source>
        <dbReference type="ARBA" id="ARBA00022553"/>
    </source>
</evidence>
<gene>
    <name evidence="7" type="ORF">O1G21_31925</name>
</gene>
<sequence length="862" mass="92803">MYRTLGIDLGTTNSVVAHLRRGEPEIIFNRQNQEATPSVVGSGRKGELLVGSTARSRIAIDGANVIRSVKRFMGRKFKDPQVQAALKEVDYKVTAGTDGDVNVWFNGRSYTPIEISAIILHRLKQDAEQRLGEPFHRAVITVPAYFGERQVAATQEAGRMAGLHVLRIINEPTAAALAYGLASEAGDEGRTVLVYDLGGGTFDISILLLVPGSVSVLGIEGDNLLGGDDFDRAITTALLEDIREEYGADYQPDLRDRPKIASTAETVKIELSNQQSSEVILPGLGSGQLVLETEFERARFEELIEAQIERTIELTHKAIMQANLTVGDIDEVVLVGGSTSIPLVERRLGEVFGTRRIKRGVNPMQCVALGAAVQSALVGEVECPECRAPGDLSASNCANCATSLLGGDRVSCPTCHIPVDAEATACPKCAQDMAGSAEAGTGTGAGATIPKQSQTTTVVRGDNCPRCGTPAAPGVTACELCGEALNSAAPGHTKVASTAAEDVGLRCASCARVNPPGSEVCAGCGELMQVTNPFDITPKNLGIELNDGRLAVIIPKNTSYPTSSPVSREFVVSGSGRQRLEIAVYEGEHEIAQQNELIGHLTLRLPEGLGGRTPVEVSFGLDRDRTITLSVRIQGGAEKTVKLERVTLDPELKVQVEEQQRQIETFTDRWGGELTEAEMREAQRLMDALDDLAAGQTRGQSVDEALERAQRQLKAQRWVRGSEAYLSLFIHYCEKHLDPSDLDRLRSVAAELRLRREAADWEGAVRAAQKADELCDSLGHTFRMLTMCNVYVSQNMISPALAQRIMAELRGLDDAVEAPNMEAVNTHMSNLLALYAQAQRELGSEPAAESLGPVRPEEAGPR</sequence>
<proteinExistence type="inferred from homology"/>
<evidence type="ECO:0000313" key="7">
    <source>
        <dbReference type="EMBL" id="WBP90003.1"/>
    </source>
</evidence>
<dbReference type="PROSITE" id="PS00297">
    <property type="entry name" value="HSP70_1"/>
    <property type="match status" value="1"/>
</dbReference>
<dbReference type="Gene3D" id="2.60.34.10">
    <property type="entry name" value="Substrate Binding Domain Of DNAk, Chain A, domain 1"/>
    <property type="match status" value="1"/>
</dbReference>
<dbReference type="SUPFAM" id="SSF48695">
    <property type="entry name" value="Multiheme cytochromes"/>
    <property type="match status" value="1"/>
</dbReference>
<dbReference type="InterPro" id="IPR029047">
    <property type="entry name" value="HSP70_peptide-bd_sf"/>
</dbReference>
<reference evidence="8" key="1">
    <citation type="submission" date="2022-12" db="EMBL/GenBank/DDBJ databases">
        <authorList>
            <person name="Mo P."/>
        </authorList>
    </citation>
    <scope>NUCLEOTIDE SEQUENCE [LARGE SCALE GENOMIC DNA]</scope>
    <source>
        <strain evidence="8">HUAS 3-15</strain>
    </source>
</reference>
<evidence type="ECO:0000313" key="8">
    <source>
        <dbReference type="Proteomes" id="UP001212821"/>
    </source>
</evidence>
<keyword evidence="2" id="KW-0597">Phosphoprotein</keyword>
<dbReference type="Proteomes" id="UP001212821">
    <property type="component" value="Chromosome"/>
</dbReference>
<comment type="similarity">
    <text evidence="1">Belongs to the heat shock protein 70 family.</text>
</comment>
<evidence type="ECO:0000256" key="3">
    <source>
        <dbReference type="ARBA" id="ARBA00022741"/>
    </source>
</evidence>
<dbReference type="PANTHER" id="PTHR19375">
    <property type="entry name" value="HEAT SHOCK PROTEIN 70KDA"/>
    <property type="match status" value="1"/>
</dbReference>
<protein>
    <submittedName>
        <fullName evidence="7">Hsp70 family protein</fullName>
    </submittedName>
</protein>
<dbReference type="PROSITE" id="PS00329">
    <property type="entry name" value="HSP70_2"/>
    <property type="match status" value="1"/>
</dbReference>
<dbReference type="InterPro" id="IPR036280">
    <property type="entry name" value="Multihaem_cyt_sf"/>
</dbReference>
<dbReference type="EMBL" id="CP115450">
    <property type="protein sequence ID" value="WBP90003.1"/>
    <property type="molecule type" value="Genomic_DNA"/>
</dbReference>
<keyword evidence="8" id="KW-1185">Reference proteome</keyword>
<evidence type="ECO:0000256" key="5">
    <source>
        <dbReference type="ARBA" id="ARBA00023016"/>
    </source>
</evidence>
<name>A0ABY7QB85_9ACTN</name>
<dbReference type="SUPFAM" id="SSF53067">
    <property type="entry name" value="Actin-like ATPase domain"/>
    <property type="match status" value="2"/>
</dbReference>
<dbReference type="InterPro" id="IPR013126">
    <property type="entry name" value="Hsp_70_fam"/>
</dbReference>
<keyword evidence="4" id="KW-0067">ATP-binding</keyword>
<dbReference type="Gene3D" id="3.90.640.10">
    <property type="entry name" value="Actin, Chain A, domain 4"/>
    <property type="match status" value="1"/>
</dbReference>
<evidence type="ECO:0000256" key="4">
    <source>
        <dbReference type="ARBA" id="ARBA00022840"/>
    </source>
</evidence>
<organism evidence="7 8">
    <name type="scientific">Kitasatospora cathayae</name>
    <dbReference type="NCBI Taxonomy" id="3004092"/>
    <lineage>
        <taxon>Bacteria</taxon>
        <taxon>Bacillati</taxon>
        <taxon>Actinomycetota</taxon>
        <taxon>Actinomycetes</taxon>
        <taxon>Kitasatosporales</taxon>
        <taxon>Streptomycetaceae</taxon>
        <taxon>Kitasatospora</taxon>
    </lineage>
</organism>
<evidence type="ECO:0000256" key="6">
    <source>
        <dbReference type="ARBA" id="ARBA00023186"/>
    </source>
</evidence>
<keyword evidence="3" id="KW-0547">Nucleotide-binding</keyword>
<dbReference type="RefSeq" id="WP_270148535.1">
    <property type="nucleotide sequence ID" value="NZ_CP115450.1"/>
</dbReference>
<dbReference type="SUPFAM" id="SSF100920">
    <property type="entry name" value="Heat shock protein 70kD (HSP70), peptide-binding domain"/>
    <property type="match status" value="1"/>
</dbReference>
<dbReference type="PRINTS" id="PR00301">
    <property type="entry name" value="HEATSHOCK70"/>
</dbReference>
<dbReference type="Gene3D" id="3.30.420.40">
    <property type="match status" value="2"/>
</dbReference>